<feature type="compositionally biased region" description="Polar residues" evidence="2">
    <location>
        <begin position="355"/>
        <end position="367"/>
    </location>
</feature>
<evidence type="ECO:0000313" key="5">
    <source>
        <dbReference type="Proteomes" id="UP001211065"/>
    </source>
</evidence>
<organism evidence="4 5">
    <name type="scientific">Clydaea vesicula</name>
    <dbReference type="NCBI Taxonomy" id="447962"/>
    <lineage>
        <taxon>Eukaryota</taxon>
        <taxon>Fungi</taxon>
        <taxon>Fungi incertae sedis</taxon>
        <taxon>Chytridiomycota</taxon>
        <taxon>Chytridiomycota incertae sedis</taxon>
        <taxon>Chytridiomycetes</taxon>
        <taxon>Lobulomycetales</taxon>
        <taxon>Lobulomycetaceae</taxon>
        <taxon>Clydaea</taxon>
    </lineage>
</organism>
<accession>A0AAD5TXR7</accession>
<keyword evidence="5" id="KW-1185">Reference proteome</keyword>
<feature type="compositionally biased region" description="Polar residues" evidence="2">
    <location>
        <begin position="375"/>
        <end position="386"/>
    </location>
</feature>
<dbReference type="PROSITE" id="PS50157">
    <property type="entry name" value="ZINC_FINGER_C2H2_2"/>
    <property type="match status" value="1"/>
</dbReference>
<keyword evidence="1" id="KW-0862">Zinc</keyword>
<keyword evidence="1" id="KW-0479">Metal-binding</keyword>
<name>A0AAD5TXR7_9FUNG</name>
<reference evidence="4" key="1">
    <citation type="submission" date="2020-05" db="EMBL/GenBank/DDBJ databases">
        <title>Phylogenomic resolution of chytrid fungi.</title>
        <authorList>
            <person name="Stajich J.E."/>
            <person name="Amses K."/>
            <person name="Simmons R."/>
            <person name="Seto K."/>
            <person name="Myers J."/>
            <person name="Bonds A."/>
            <person name="Quandt C.A."/>
            <person name="Barry K."/>
            <person name="Liu P."/>
            <person name="Grigoriev I."/>
            <person name="Longcore J.E."/>
            <person name="James T.Y."/>
        </authorList>
    </citation>
    <scope>NUCLEOTIDE SEQUENCE</scope>
    <source>
        <strain evidence="4">JEL0476</strain>
    </source>
</reference>
<evidence type="ECO:0000256" key="2">
    <source>
        <dbReference type="SAM" id="MobiDB-lite"/>
    </source>
</evidence>
<evidence type="ECO:0000259" key="3">
    <source>
        <dbReference type="PROSITE" id="PS50157"/>
    </source>
</evidence>
<protein>
    <recommendedName>
        <fullName evidence="3">C2H2-type domain-containing protein</fullName>
    </recommendedName>
</protein>
<evidence type="ECO:0000313" key="4">
    <source>
        <dbReference type="EMBL" id="KAJ3201312.1"/>
    </source>
</evidence>
<comment type="caution">
    <text evidence="4">The sequence shown here is derived from an EMBL/GenBank/DDBJ whole genome shotgun (WGS) entry which is preliminary data.</text>
</comment>
<dbReference type="AlphaFoldDB" id="A0AAD5TXR7"/>
<feature type="compositionally biased region" description="Low complexity" evidence="2">
    <location>
        <begin position="62"/>
        <end position="93"/>
    </location>
</feature>
<evidence type="ECO:0000256" key="1">
    <source>
        <dbReference type="PROSITE-ProRule" id="PRU00042"/>
    </source>
</evidence>
<feature type="non-terminal residue" evidence="4">
    <location>
        <position position="582"/>
    </location>
</feature>
<keyword evidence="1" id="KW-0863">Zinc-finger</keyword>
<dbReference type="InterPro" id="IPR013087">
    <property type="entry name" value="Znf_C2H2_type"/>
</dbReference>
<dbReference type="Proteomes" id="UP001211065">
    <property type="component" value="Unassembled WGS sequence"/>
</dbReference>
<dbReference type="GO" id="GO:0008270">
    <property type="term" value="F:zinc ion binding"/>
    <property type="evidence" value="ECO:0007669"/>
    <property type="project" value="UniProtKB-KW"/>
</dbReference>
<gene>
    <name evidence="4" type="ORF">HK099_002291</name>
</gene>
<feature type="domain" description="C2H2-type" evidence="3">
    <location>
        <begin position="515"/>
        <end position="541"/>
    </location>
</feature>
<sequence length="582" mass="65537">MGNPSPLYPATNDALHYSEQHLLNLHKNHFHALSQLTDQLLNNHRYASTSCNSLDVDTNIQNSPPNNNSTSSNSSPPNNNSTSSNSSPPKSSNIPKELFLNFNNDSNQVSNLEFDLLSNNEDENINSMNFQQISSKVKPLPFDHPHNQELENYIENEIAPKTPITPNFLLPELVLKNNNNSNNQNNHNSLNSPVVLNSPILPLNANQIPFSKPFGGNTLNQFQLNQQQHHNNHLQNSQFLNIKHQNNGILPFNEKPTVFKRFNQQTNKRKSNFSHPNLSIKIPKTSINNALLNSPRLNSPFHPAVFSPNTPLTTCAVYSPSIVGTPLTCSPLEPNSFRSPVLNSLGFFQQIQSPLTPTPQISNSQRHQQQESIKKNNNVNSKTDSSPKQIFIPQYHINNSNQLSYQCIIQSEAQFNQAEIDSNSQRINLIKNQNENFKLPQSAAVLFPTPPASVDEAKTENLPPKQKNFVTHLISENLSENLPDSQEERIALLLQPVFQAVTDPSTGIEVQRRSFDCACGKQFEKLCGMKSHLKVHQHHKETLSFNETLNKLEWINIETGQKIEILNKVDNNRSHICKDCGK</sequence>
<feature type="region of interest" description="Disordered" evidence="2">
    <location>
        <begin position="355"/>
        <end position="386"/>
    </location>
</feature>
<proteinExistence type="predicted"/>
<dbReference type="EMBL" id="JADGJW010001747">
    <property type="protein sequence ID" value="KAJ3201312.1"/>
    <property type="molecule type" value="Genomic_DNA"/>
</dbReference>
<feature type="region of interest" description="Disordered" evidence="2">
    <location>
        <begin position="55"/>
        <end position="97"/>
    </location>
</feature>